<keyword evidence="5 8" id="KW-0812">Transmembrane</keyword>
<keyword evidence="6 8" id="KW-1133">Transmembrane helix</keyword>
<dbReference type="PROSITE" id="PS00556">
    <property type="entry name" value="HOK_GEF"/>
    <property type="match status" value="1"/>
</dbReference>
<evidence type="ECO:0000256" key="8">
    <source>
        <dbReference type="RuleBase" id="RU221113"/>
    </source>
</evidence>
<protein>
    <submittedName>
        <fullName evidence="9">Small toxic membrane protein HokA</fullName>
    </submittedName>
</protein>
<evidence type="ECO:0000256" key="6">
    <source>
        <dbReference type="ARBA" id="ARBA00022989"/>
    </source>
</evidence>
<comment type="caution">
    <text evidence="9">The sequence shown here is derived from an EMBL/GenBank/DDBJ whole genome shotgun (WGS) entry which is preliminary data.</text>
</comment>
<evidence type="ECO:0000313" key="9">
    <source>
        <dbReference type="EMBL" id="GFN45853.1"/>
    </source>
</evidence>
<evidence type="ECO:0000256" key="4">
    <source>
        <dbReference type="ARBA" id="ARBA00022649"/>
    </source>
</evidence>
<comment type="similarity">
    <text evidence="8">Belongs to the hok/gef family.</text>
</comment>
<accession>A0A6L2ZLY1</accession>
<name>A0A6L2ZLY1_9ENTR</name>
<dbReference type="PRINTS" id="PR00281">
    <property type="entry name" value="HOKGEFTOXIC"/>
</dbReference>
<dbReference type="InterPro" id="IPR018084">
    <property type="entry name" value="Hok/gef_toxin_CS"/>
</dbReference>
<keyword evidence="3" id="KW-0997">Cell inner membrane</keyword>
<sequence length="69" mass="8147">MSKQRKDSLLTAEMQSEVRMPRKFALHRLIVICITILLFTLLMRDSLCELRIKRGNTEVAVFLNYEFKS</sequence>
<dbReference type="InterPro" id="IPR000021">
    <property type="entry name" value="Hok/gef_toxin"/>
</dbReference>
<reference evidence="9 10" key="1">
    <citation type="submission" date="2020-06" db="EMBL/GenBank/DDBJ databases">
        <title>The genome sequence of Candidatus Regiella insecticola strain Tut.</title>
        <authorList>
            <person name="Nikoh N."/>
            <person name="Tsuchida T."/>
            <person name="Koga R."/>
            <person name="Oshima K."/>
            <person name="Hattori M."/>
            <person name="Fukatsu T."/>
        </authorList>
    </citation>
    <scope>NUCLEOTIDE SEQUENCE [LARGE SCALE GENOMIC DNA]</scope>
    <source>
        <strain evidence="9 10">Tut</strain>
    </source>
</reference>
<dbReference type="EMBL" id="BLXO01000002">
    <property type="protein sequence ID" value="GFN45853.1"/>
    <property type="molecule type" value="Genomic_DNA"/>
</dbReference>
<evidence type="ECO:0000256" key="2">
    <source>
        <dbReference type="ARBA" id="ARBA00022475"/>
    </source>
</evidence>
<evidence type="ECO:0000256" key="7">
    <source>
        <dbReference type="ARBA" id="ARBA00023136"/>
    </source>
</evidence>
<dbReference type="Proteomes" id="UP000504714">
    <property type="component" value="Unassembled WGS sequence"/>
</dbReference>
<keyword evidence="7 8" id="KW-0472">Membrane</keyword>
<dbReference type="Pfam" id="PF01848">
    <property type="entry name" value="HOK_GEF"/>
    <property type="match status" value="1"/>
</dbReference>
<evidence type="ECO:0000256" key="5">
    <source>
        <dbReference type="ARBA" id="ARBA00022692"/>
    </source>
</evidence>
<keyword evidence="2" id="KW-1003">Cell membrane</keyword>
<feature type="transmembrane region" description="Helical" evidence="8">
    <location>
        <begin position="24"/>
        <end position="43"/>
    </location>
</feature>
<gene>
    <name evidence="9" type="ORF">RINTU1_11980</name>
</gene>
<keyword evidence="4" id="KW-1277">Toxin-antitoxin system</keyword>
<organism evidence="9 10">
    <name type="scientific">Candidatus Regiella insecticola</name>
    <dbReference type="NCBI Taxonomy" id="138073"/>
    <lineage>
        <taxon>Bacteria</taxon>
        <taxon>Pseudomonadati</taxon>
        <taxon>Pseudomonadota</taxon>
        <taxon>Gammaproteobacteria</taxon>
        <taxon>Enterobacterales</taxon>
        <taxon>Enterobacteriaceae</taxon>
        <taxon>aphid secondary symbionts</taxon>
        <taxon>Candidatus Regiella</taxon>
    </lineage>
</organism>
<evidence type="ECO:0000256" key="3">
    <source>
        <dbReference type="ARBA" id="ARBA00022519"/>
    </source>
</evidence>
<dbReference type="GO" id="GO:0005886">
    <property type="term" value="C:plasma membrane"/>
    <property type="evidence" value="ECO:0007669"/>
    <property type="project" value="UniProtKB-SubCell"/>
</dbReference>
<dbReference type="AlphaFoldDB" id="A0A6L2ZLY1"/>
<evidence type="ECO:0000313" key="10">
    <source>
        <dbReference type="Proteomes" id="UP000504714"/>
    </source>
</evidence>
<evidence type="ECO:0000256" key="1">
    <source>
        <dbReference type="ARBA" id="ARBA00004377"/>
    </source>
</evidence>
<comment type="subcellular location">
    <subcellularLocation>
        <location evidence="1 8">Cell inner membrane</location>
        <topology evidence="1 8">Single-pass membrane protein</topology>
    </subcellularLocation>
</comment>
<proteinExistence type="inferred from homology"/>